<comment type="caution">
    <text evidence="2">The sequence shown here is derived from an EMBL/GenBank/DDBJ whole genome shotgun (WGS) entry which is preliminary data.</text>
</comment>
<keyword evidence="3" id="KW-1185">Reference proteome</keyword>
<feature type="region of interest" description="Disordered" evidence="1">
    <location>
        <begin position="44"/>
        <end position="110"/>
    </location>
</feature>
<organism evidence="2 3">
    <name type="scientific">Prauserella muralis</name>
    <dbReference type="NCBI Taxonomy" id="588067"/>
    <lineage>
        <taxon>Bacteria</taxon>
        <taxon>Bacillati</taxon>
        <taxon>Actinomycetota</taxon>
        <taxon>Actinomycetes</taxon>
        <taxon>Pseudonocardiales</taxon>
        <taxon>Pseudonocardiaceae</taxon>
        <taxon>Prauserella</taxon>
    </lineage>
</organism>
<proteinExistence type="predicted"/>
<sequence>MIAMRHLVPLRTDAAFADLVCADRQWVRAEFDAIVAASFGRECPAALPPATGLGTAASPARRSRPGDPPAPATRGLPALAGPSRTHPARQRSPPVAGLGDHDARPTARHT</sequence>
<dbReference type="Proteomes" id="UP000249915">
    <property type="component" value="Unassembled WGS sequence"/>
</dbReference>
<name>A0A2V4B0Z2_9PSEU</name>
<gene>
    <name evidence="2" type="ORF">BAY60_15150</name>
</gene>
<protein>
    <submittedName>
        <fullName evidence="2">Uncharacterized protein</fullName>
    </submittedName>
</protein>
<evidence type="ECO:0000256" key="1">
    <source>
        <dbReference type="SAM" id="MobiDB-lite"/>
    </source>
</evidence>
<reference evidence="2 3" key="1">
    <citation type="submission" date="2016-07" db="EMBL/GenBank/DDBJ databases">
        <title>Draft genome sequence of Prauserella muralis DSM 45305, isolated from a mould-covered wall in an indoor environment.</title>
        <authorList>
            <person name="Ruckert C."/>
            <person name="Albersmeier A."/>
            <person name="Jiang C.-L."/>
            <person name="Jiang Y."/>
            <person name="Kalinowski J."/>
            <person name="Schneider O."/>
            <person name="Winkler A."/>
            <person name="Zotchev S.B."/>
        </authorList>
    </citation>
    <scope>NUCLEOTIDE SEQUENCE [LARGE SCALE GENOMIC DNA]</scope>
    <source>
        <strain evidence="2 3">DSM 45305</strain>
    </source>
</reference>
<evidence type="ECO:0000313" key="3">
    <source>
        <dbReference type="Proteomes" id="UP000249915"/>
    </source>
</evidence>
<accession>A0A2V4B0Z2</accession>
<feature type="compositionally biased region" description="Basic and acidic residues" evidence="1">
    <location>
        <begin position="99"/>
        <end position="110"/>
    </location>
</feature>
<dbReference type="AlphaFoldDB" id="A0A2V4B0Z2"/>
<evidence type="ECO:0000313" key="2">
    <source>
        <dbReference type="EMBL" id="PXY27722.1"/>
    </source>
</evidence>
<dbReference type="EMBL" id="MASW01000002">
    <property type="protein sequence ID" value="PXY27722.1"/>
    <property type="molecule type" value="Genomic_DNA"/>
</dbReference>